<proteinExistence type="predicted"/>
<evidence type="ECO:0000313" key="3">
    <source>
        <dbReference type="Proteomes" id="UP001583177"/>
    </source>
</evidence>
<dbReference type="Proteomes" id="UP001583177">
    <property type="component" value="Unassembled WGS sequence"/>
</dbReference>
<dbReference type="EMBL" id="JAWRVE010000183">
    <property type="protein sequence ID" value="KAL1850703.1"/>
    <property type="molecule type" value="Genomic_DNA"/>
</dbReference>
<feature type="compositionally biased region" description="Basic and acidic residues" evidence="1">
    <location>
        <begin position="1"/>
        <end position="11"/>
    </location>
</feature>
<protein>
    <submittedName>
        <fullName evidence="2">Uncharacterized protein</fullName>
    </submittedName>
</protein>
<name>A0ABR3W1I7_9PEZI</name>
<evidence type="ECO:0000313" key="2">
    <source>
        <dbReference type="EMBL" id="KAL1850703.1"/>
    </source>
</evidence>
<feature type="region of interest" description="Disordered" evidence="1">
    <location>
        <begin position="1"/>
        <end position="38"/>
    </location>
</feature>
<comment type="caution">
    <text evidence="2">The sequence shown here is derived from an EMBL/GenBank/DDBJ whole genome shotgun (WGS) entry which is preliminary data.</text>
</comment>
<organism evidence="2 3">
    <name type="scientific">Diaporthe australafricana</name>
    <dbReference type="NCBI Taxonomy" id="127596"/>
    <lineage>
        <taxon>Eukaryota</taxon>
        <taxon>Fungi</taxon>
        <taxon>Dikarya</taxon>
        <taxon>Ascomycota</taxon>
        <taxon>Pezizomycotina</taxon>
        <taxon>Sordariomycetes</taxon>
        <taxon>Sordariomycetidae</taxon>
        <taxon>Diaporthales</taxon>
        <taxon>Diaporthaceae</taxon>
        <taxon>Diaporthe</taxon>
    </lineage>
</organism>
<sequence length="100" mass="11087">MSSISKKDEIVLTRPKGYTGEHRRKSHDIGSGATKEYDVSNHKRSLSLAQVQFSNRRTEPADWMPEPLDGDYGSSAMQNLCAEFAELASELVNEGFPVGK</sequence>
<gene>
    <name evidence="2" type="ORF">Daus18300_012846</name>
</gene>
<evidence type="ECO:0000256" key="1">
    <source>
        <dbReference type="SAM" id="MobiDB-lite"/>
    </source>
</evidence>
<accession>A0ABR3W1I7</accession>
<reference evidence="2 3" key="1">
    <citation type="journal article" date="2024" name="IMA Fungus">
        <title>IMA Genome - F19 : A genome assembly and annotation guide to empower mycologists, including annotated draft genome sequences of Ceratocystis pirilliformis, Diaporthe australafricana, Fusarium ophioides, Paecilomyces lecythidis, and Sporothrix stenoceras.</title>
        <authorList>
            <person name="Aylward J."/>
            <person name="Wilson A.M."/>
            <person name="Visagie C.M."/>
            <person name="Spraker J."/>
            <person name="Barnes I."/>
            <person name="Buitendag C."/>
            <person name="Ceriani C."/>
            <person name="Del Mar Angel L."/>
            <person name="du Plessis D."/>
            <person name="Fuchs T."/>
            <person name="Gasser K."/>
            <person name="Kramer D."/>
            <person name="Li W."/>
            <person name="Munsamy K."/>
            <person name="Piso A."/>
            <person name="Price J.L."/>
            <person name="Sonnekus B."/>
            <person name="Thomas C."/>
            <person name="van der Nest A."/>
            <person name="van Dijk A."/>
            <person name="van Heerden A."/>
            <person name="van Vuuren N."/>
            <person name="Yilmaz N."/>
            <person name="Duong T.A."/>
            <person name="van der Merwe N.A."/>
            <person name="Wingfield M.J."/>
            <person name="Wingfield B.D."/>
        </authorList>
    </citation>
    <scope>NUCLEOTIDE SEQUENCE [LARGE SCALE GENOMIC DNA]</scope>
    <source>
        <strain evidence="2 3">CMW 18300</strain>
    </source>
</reference>
<keyword evidence="3" id="KW-1185">Reference proteome</keyword>